<feature type="domain" description="YjiS-like" evidence="1">
    <location>
        <begin position="26"/>
        <end position="60"/>
    </location>
</feature>
<gene>
    <name evidence="2" type="ORF">ATO10_03997</name>
</gene>
<dbReference type="Proteomes" id="UP000024836">
    <property type="component" value="Unassembled WGS sequence"/>
</dbReference>
<protein>
    <recommendedName>
        <fullName evidence="1">YjiS-like domain-containing protein</fullName>
    </recommendedName>
</protein>
<evidence type="ECO:0000259" key="1">
    <source>
        <dbReference type="Pfam" id="PF06568"/>
    </source>
</evidence>
<comment type="caution">
    <text evidence="2">The sequence shown here is derived from an EMBL/GenBank/DDBJ whole genome shotgun (WGS) entry which is preliminary data.</text>
</comment>
<dbReference type="EMBL" id="AQQY01000002">
    <property type="protein sequence ID" value="KCV82739.1"/>
    <property type="molecule type" value="Genomic_DNA"/>
</dbReference>
<accession>A0A058ZMC6</accession>
<reference evidence="2 3" key="1">
    <citation type="submission" date="2013-04" db="EMBL/GenBank/DDBJ databases">
        <title>Shimia sp. 22II-S11-Z10 Genome Sequencing.</title>
        <authorList>
            <person name="Lai Q."/>
            <person name="Li G."/>
            <person name="Shao Z."/>
        </authorList>
    </citation>
    <scope>NUCLEOTIDE SEQUENCE [LARGE SCALE GENOMIC DNA]</scope>
    <source>
        <strain evidence="3">22II-S11-Z10</strain>
    </source>
</reference>
<sequence length="71" mass="7812">MAHAIQSAGLGQFITANVRKTVEDLKAAIEARKTYANIVHELNSLSDRELDDLGVRRTEIPNIAHEHAYGA</sequence>
<dbReference type="eggNOG" id="COG5457">
    <property type="taxonomic scope" value="Bacteria"/>
</dbReference>
<dbReference type="RefSeq" id="WP_035248489.1">
    <property type="nucleotide sequence ID" value="NZ_AQQY01000002.1"/>
</dbReference>
<evidence type="ECO:0000313" key="3">
    <source>
        <dbReference type="Proteomes" id="UP000024836"/>
    </source>
</evidence>
<dbReference type="InterPro" id="IPR009506">
    <property type="entry name" value="YjiS-like"/>
</dbReference>
<evidence type="ECO:0000313" key="2">
    <source>
        <dbReference type="EMBL" id="KCV82739.1"/>
    </source>
</evidence>
<keyword evidence="3" id="KW-1185">Reference proteome</keyword>
<dbReference type="Pfam" id="PF06568">
    <property type="entry name" value="YjiS-like"/>
    <property type="match status" value="1"/>
</dbReference>
<proteinExistence type="predicted"/>
<name>A0A058ZMC6_9RHOB</name>
<dbReference type="OrthoDB" id="8244198at2"/>
<organism evidence="2 3">
    <name type="scientific">Actibacterium atlanticum</name>
    <dbReference type="NCBI Taxonomy" id="1461693"/>
    <lineage>
        <taxon>Bacteria</taxon>
        <taxon>Pseudomonadati</taxon>
        <taxon>Pseudomonadota</taxon>
        <taxon>Alphaproteobacteria</taxon>
        <taxon>Rhodobacterales</taxon>
        <taxon>Roseobacteraceae</taxon>
        <taxon>Actibacterium</taxon>
    </lineage>
</organism>
<dbReference type="AlphaFoldDB" id="A0A058ZMC6"/>